<organism evidence="2 3">
    <name type="scientific">Tetragonisca angustula</name>
    <dbReference type="NCBI Taxonomy" id="166442"/>
    <lineage>
        <taxon>Eukaryota</taxon>
        <taxon>Metazoa</taxon>
        <taxon>Ecdysozoa</taxon>
        <taxon>Arthropoda</taxon>
        <taxon>Hexapoda</taxon>
        <taxon>Insecta</taxon>
        <taxon>Pterygota</taxon>
        <taxon>Neoptera</taxon>
        <taxon>Endopterygota</taxon>
        <taxon>Hymenoptera</taxon>
        <taxon>Apocrita</taxon>
        <taxon>Aculeata</taxon>
        <taxon>Apoidea</taxon>
        <taxon>Anthophila</taxon>
        <taxon>Apidae</taxon>
        <taxon>Tetragonisca</taxon>
    </lineage>
</organism>
<feature type="region of interest" description="Disordered" evidence="1">
    <location>
        <begin position="62"/>
        <end position="101"/>
    </location>
</feature>
<gene>
    <name evidence="2" type="ORF">QLX08_005128</name>
</gene>
<dbReference type="Proteomes" id="UP001432146">
    <property type="component" value="Unassembled WGS sequence"/>
</dbReference>
<keyword evidence="3" id="KW-1185">Reference proteome</keyword>
<accession>A0AAW0ZZQ9</accession>
<dbReference type="EMBL" id="JAWNGG020000083">
    <property type="protein sequence ID" value="KAK9303077.1"/>
    <property type="molecule type" value="Genomic_DNA"/>
</dbReference>
<dbReference type="AlphaFoldDB" id="A0AAW0ZZQ9"/>
<evidence type="ECO:0000313" key="2">
    <source>
        <dbReference type="EMBL" id="KAK9303077.1"/>
    </source>
</evidence>
<reference evidence="2 3" key="1">
    <citation type="submission" date="2024-05" db="EMBL/GenBank/DDBJ databases">
        <title>The nuclear and mitochondrial genome assemblies of Tetragonisca angustula (Apidae: Meliponini), a tiny yet remarkable pollinator in the Neotropics.</title>
        <authorList>
            <person name="Ferrari R."/>
            <person name="Ricardo P.C."/>
            <person name="Dias F.C."/>
            <person name="Araujo N.S."/>
            <person name="Soares D.O."/>
            <person name="Zhou Q.-S."/>
            <person name="Zhu C.-D."/>
            <person name="Coutinho L."/>
            <person name="Airas M.C."/>
            <person name="Batista T.M."/>
        </authorList>
    </citation>
    <scope>NUCLEOTIDE SEQUENCE [LARGE SCALE GENOMIC DNA]</scope>
    <source>
        <strain evidence="2">ASF017062</strain>
        <tissue evidence="2">Abdomen</tissue>
    </source>
</reference>
<comment type="caution">
    <text evidence="2">The sequence shown here is derived from an EMBL/GenBank/DDBJ whole genome shotgun (WGS) entry which is preliminary data.</text>
</comment>
<evidence type="ECO:0000256" key="1">
    <source>
        <dbReference type="SAM" id="MobiDB-lite"/>
    </source>
</evidence>
<name>A0AAW0ZZQ9_9HYME</name>
<proteinExistence type="predicted"/>
<sequence>MKSERQGVKAADGGGTKRVNSKFRTFRRILNCNGTPYEEKRKKWQPEHPLKNWKRKVRRYKTGKVRARGNVGRLRRNPGSANSSGSRDADGSGWRYRSSRG</sequence>
<protein>
    <submittedName>
        <fullName evidence="2">Uncharacterized protein</fullName>
    </submittedName>
</protein>
<evidence type="ECO:0000313" key="3">
    <source>
        <dbReference type="Proteomes" id="UP001432146"/>
    </source>
</evidence>